<keyword evidence="11" id="KW-0732">Signal</keyword>
<dbReference type="Gene3D" id="2.40.170.20">
    <property type="entry name" value="TonB-dependent receptor, beta-barrel domain"/>
    <property type="match status" value="1"/>
</dbReference>
<feature type="compositionally biased region" description="Low complexity" evidence="10">
    <location>
        <begin position="27"/>
        <end position="48"/>
    </location>
</feature>
<dbReference type="PANTHER" id="PTHR47234">
    <property type="match status" value="1"/>
</dbReference>
<feature type="chain" id="PRO_5045121400" evidence="11">
    <location>
        <begin position="26"/>
        <end position="962"/>
    </location>
</feature>
<comment type="subcellular location">
    <subcellularLocation>
        <location evidence="1 8">Cell outer membrane</location>
        <topology evidence="1 8">Multi-pass membrane protein</topology>
    </subcellularLocation>
</comment>
<feature type="domain" description="TonB-dependent receptor plug" evidence="13">
    <location>
        <begin position="68"/>
        <end position="178"/>
    </location>
</feature>
<dbReference type="PANTHER" id="PTHR47234:SF2">
    <property type="entry name" value="TONB-DEPENDENT RECEPTOR"/>
    <property type="match status" value="1"/>
</dbReference>
<reference evidence="15" key="1">
    <citation type="journal article" date="2019" name="Int. J. Syst. Evol. Microbiol.">
        <title>The Global Catalogue of Microorganisms (GCM) 10K type strain sequencing project: providing services to taxonomists for standard genome sequencing and annotation.</title>
        <authorList>
            <consortium name="The Broad Institute Genomics Platform"/>
            <consortium name="The Broad Institute Genome Sequencing Center for Infectious Disease"/>
            <person name="Wu L."/>
            <person name="Ma J."/>
        </authorList>
    </citation>
    <scope>NUCLEOTIDE SEQUENCE [LARGE SCALE GENOMIC DNA]</scope>
    <source>
        <strain evidence="15">JCM 17498</strain>
    </source>
</reference>
<evidence type="ECO:0000256" key="4">
    <source>
        <dbReference type="ARBA" id="ARBA00022692"/>
    </source>
</evidence>
<dbReference type="SUPFAM" id="SSF56935">
    <property type="entry name" value="Porins"/>
    <property type="match status" value="1"/>
</dbReference>
<dbReference type="Pfam" id="PF07715">
    <property type="entry name" value="Plug"/>
    <property type="match status" value="1"/>
</dbReference>
<evidence type="ECO:0000256" key="6">
    <source>
        <dbReference type="ARBA" id="ARBA00023136"/>
    </source>
</evidence>
<evidence type="ECO:0000256" key="11">
    <source>
        <dbReference type="SAM" id="SignalP"/>
    </source>
</evidence>
<comment type="similarity">
    <text evidence="8 9">Belongs to the TonB-dependent receptor family.</text>
</comment>
<dbReference type="RefSeq" id="WP_344692070.1">
    <property type="nucleotide sequence ID" value="NZ_BAABBF010000002.1"/>
</dbReference>
<evidence type="ECO:0000256" key="8">
    <source>
        <dbReference type="PROSITE-ProRule" id="PRU01360"/>
    </source>
</evidence>
<evidence type="ECO:0000256" key="9">
    <source>
        <dbReference type="RuleBase" id="RU003357"/>
    </source>
</evidence>
<dbReference type="Proteomes" id="UP001500523">
    <property type="component" value="Unassembled WGS sequence"/>
</dbReference>
<sequence length="962" mass="101529">MKTFRSHLLATTLVFGALTAVPAFAQTGPGSNSGTGTPTNNIDTEATGEQAEGAAIVVTGSRIARRDLETAAPIAVVGQEEFQLTGSVNVEQVINTLPQVLPGTTSNSNNPGGGVATLNLRGLGTNRNLVLVNGRRWVFFDTSQIVDLNTIPVFLLEGVDVVSGGASAVYGSDAIAGVTNFRLRTDLTGVEAGAQYNLTGRGDGRRYEAYVAMGTALGDNRGHATVYGEYYRREPIFQGARSYSNEALGDNGTNTGLIPGGSSTTPNGRFTSTLTAAACPTANVFCSPGAYYPTAGASRGRTATDLYNFAPANYLQVPQERYLIGGFADYDIGGGNTAYMEATYVNNRVANELAATPVTGTFNVNIAAVSPFISASDIAALRQIDGIAGTGNTVGDGIVPLSVQRRVLETGGRNSLDERNAYRLLVGMRGQITDKFNYDAYYSYARTRNANVQAGNISRSAFQAGLNGSAPAINIFGPGTLTPAMVDQISILAQNGDISVLQVANASVSGGLFNLGMGGGDVSISVGGEYRKNASEFIPDTALSSGDVIGFNAGDATAGSYNVKEAFAELLVPIAARVPGVYNLELNGAARYSDYSLANVGGVWTYAGGVTYSPIRDITFRGQFQRAVRAPNVAELFGGQSIGFIAANDPCAQAAAASNTALRALCVATGVPSAAVGTSGLQINTQIQGVFGGNPDLQEETSDSYTAGVVFRPSFLPGLSVTADYFNYKVENTISTLGGGLGNSLDLCYNVIRDINSVYCQAFVGTRNALGQFDGVNAPSILNANVSTLRVSGVDLQADYQTRFPLSIMGDGDSKLAFFFLGTWTDKSSLTPVAALPDQVNQCAGKFGILSCGNPTPRYKWTSRVSWVDHGLTSTVRWRHLSAVRDDDDSTNYFVDRVPAYNLVDLAFSFDITDQYNLSLGVNNLFNKRPPIIGTNQEQANTYPGTYDVLGRDFFVSTRFKF</sequence>
<keyword evidence="5 9" id="KW-0798">TonB box</keyword>
<feature type="region of interest" description="Disordered" evidence="10">
    <location>
        <begin position="25"/>
        <end position="48"/>
    </location>
</feature>
<evidence type="ECO:0000256" key="5">
    <source>
        <dbReference type="ARBA" id="ARBA00023077"/>
    </source>
</evidence>
<evidence type="ECO:0000256" key="7">
    <source>
        <dbReference type="ARBA" id="ARBA00023237"/>
    </source>
</evidence>
<dbReference type="InterPro" id="IPR036942">
    <property type="entry name" value="Beta-barrel_TonB_sf"/>
</dbReference>
<dbReference type="InterPro" id="IPR039426">
    <property type="entry name" value="TonB-dep_rcpt-like"/>
</dbReference>
<name>A0ABP7D2M2_9SPHN</name>
<dbReference type="Gene3D" id="2.170.130.10">
    <property type="entry name" value="TonB-dependent receptor, plug domain"/>
    <property type="match status" value="1"/>
</dbReference>
<keyword evidence="7 8" id="KW-0998">Cell outer membrane</keyword>
<keyword evidence="6 8" id="KW-0472">Membrane</keyword>
<evidence type="ECO:0000256" key="2">
    <source>
        <dbReference type="ARBA" id="ARBA00022448"/>
    </source>
</evidence>
<organism evidence="14 15">
    <name type="scientific">Sphingomonas cynarae</name>
    <dbReference type="NCBI Taxonomy" id="930197"/>
    <lineage>
        <taxon>Bacteria</taxon>
        <taxon>Pseudomonadati</taxon>
        <taxon>Pseudomonadota</taxon>
        <taxon>Alphaproteobacteria</taxon>
        <taxon>Sphingomonadales</taxon>
        <taxon>Sphingomonadaceae</taxon>
        <taxon>Sphingomonas</taxon>
    </lineage>
</organism>
<evidence type="ECO:0000259" key="13">
    <source>
        <dbReference type="Pfam" id="PF07715"/>
    </source>
</evidence>
<accession>A0ABP7D2M2</accession>
<keyword evidence="15" id="KW-1185">Reference proteome</keyword>
<keyword evidence="3 8" id="KW-1134">Transmembrane beta strand</keyword>
<evidence type="ECO:0000313" key="14">
    <source>
        <dbReference type="EMBL" id="GAA3700010.1"/>
    </source>
</evidence>
<dbReference type="InterPro" id="IPR037066">
    <property type="entry name" value="Plug_dom_sf"/>
</dbReference>
<keyword evidence="14" id="KW-0675">Receptor</keyword>
<keyword evidence="4 8" id="KW-0812">Transmembrane</keyword>
<evidence type="ECO:0000313" key="15">
    <source>
        <dbReference type="Proteomes" id="UP001500523"/>
    </source>
</evidence>
<dbReference type="Pfam" id="PF00593">
    <property type="entry name" value="TonB_dep_Rec_b-barrel"/>
    <property type="match status" value="1"/>
</dbReference>
<dbReference type="InterPro" id="IPR000531">
    <property type="entry name" value="Beta-barrel_TonB"/>
</dbReference>
<dbReference type="PROSITE" id="PS52016">
    <property type="entry name" value="TONB_DEPENDENT_REC_3"/>
    <property type="match status" value="1"/>
</dbReference>
<comment type="caution">
    <text evidence="14">The sequence shown here is derived from an EMBL/GenBank/DDBJ whole genome shotgun (WGS) entry which is preliminary data.</text>
</comment>
<gene>
    <name evidence="14" type="ORF">GCM10022268_07630</name>
</gene>
<evidence type="ECO:0000256" key="1">
    <source>
        <dbReference type="ARBA" id="ARBA00004571"/>
    </source>
</evidence>
<protein>
    <submittedName>
        <fullName evidence="14">TonB-dependent receptor</fullName>
    </submittedName>
</protein>
<dbReference type="InterPro" id="IPR012910">
    <property type="entry name" value="Plug_dom"/>
</dbReference>
<feature type="signal peptide" evidence="11">
    <location>
        <begin position="1"/>
        <end position="25"/>
    </location>
</feature>
<feature type="domain" description="TonB-dependent receptor-like beta-barrel" evidence="12">
    <location>
        <begin position="416"/>
        <end position="925"/>
    </location>
</feature>
<proteinExistence type="inferred from homology"/>
<evidence type="ECO:0000256" key="10">
    <source>
        <dbReference type="SAM" id="MobiDB-lite"/>
    </source>
</evidence>
<keyword evidence="2 8" id="KW-0813">Transport</keyword>
<evidence type="ECO:0000259" key="12">
    <source>
        <dbReference type="Pfam" id="PF00593"/>
    </source>
</evidence>
<evidence type="ECO:0000256" key="3">
    <source>
        <dbReference type="ARBA" id="ARBA00022452"/>
    </source>
</evidence>
<dbReference type="EMBL" id="BAABBF010000002">
    <property type="protein sequence ID" value="GAA3700010.1"/>
    <property type="molecule type" value="Genomic_DNA"/>
</dbReference>